<name>A0A0D1XA89_9EURO</name>
<sequence>MTQQYSKAGHARCLLRTKPSDWFGEGPIEQRDMDLLDAESVSFVNYDQGSYLRWIYHMKAGETLNMTKWTVENDEACRELVRSGGGHLYGFGNATWAADNWAFVTVRINITGTPGSGFNCGFMSTRPANIRIFKGPAYICSIHAWDAMILRDCTPNNATGGMGNVESIGTRKWDILCMKMCEDNHYPWVVVTVRDAGSAQEPGAFM</sequence>
<dbReference type="EMBL" id="KN846951">
    <property type="protein sequence ID" value="KIV84791.1"/>
    <property type="molecule type" value="Genomic_DNA"/>
</dbReference>
<dbReference type="AlphaFoldDB" id="A0A0D1XA89"/>
<dbReference type="Proteomes" id="UP000053599">
    <property type="component" value="Unassembled WGS sequence"/>
</dbReference>
<protein>
    <submittedName>
        <fullName evidence="1">Uncharacterized protein</fullName>
    </submittedName>
</protein>
<dbReference type="OrthoDB" id="3453214at2759"/>
<reference evidence="1 2" key="1">
    <citation type="submission" date="2015-01" db="EMBL/GenBank/DDBJ databases">
        <title>The Genome Sequence of Exophiala sideris CBS121828.</title>
        <authorList>
            <consortium name="The Broad Institute Genomics Platform"/>
            <person name="Cuomo C."/>
            <person name="de Hoog S."/>
            <person name="Gorbushina A."/>
            <person name="Stielow B."/>
            <person name="Teixiera M."/>
            <person name="Abouelleil A."/>
            <person name="Chapman S.B."/>
            <person name="Priest M."/>
            <person name="Young S.K."/>
            <person name="Wortman J."/>
            <person name="Nusbaum C."/>
            <person name="Birren B."/>
        </authorList>
    </citation>
    <scope>NUCLEOTIDE SEQUENCE [LARGE SCALE GENOMIC DNA]</scope>
    <source>
        <strain evidence="1 2">CBS 121828</strain>
    </source>
</reference>
<accession>A0A0D1XA89</accession>
<proteinExistence type="predicted"/>
<evidence type="ECO:0000313" key="2">
    <source>
        <dbReference type="Proteomes" id="UP000053599"/>
    </source>
</evidence>
<evidence type="ECO:0000313" key="1">
    <source>
        <dbReference type="EMBL" id="KIV84791.1"/>
    </source>
</evidence>
<organism evidence="1 2">
    <name type="scientific">Exophiala sideris</name>
    <dbReference type="NCBI Taxonomy" id="1016849"/>
    <lineage>
        <taxon>Eukaryota</taxon>
        <taxon>Fungi</taxon>
        <taxon>Dikarya</taxon>
        <taxon>Ascomycota</taxon>
        <taxon>Pezizomycotina</taxon>
        <taxon>Eurotiomycetes</taxon>
        <taxon>Chaetothyriomycetidae</taxon>
        <taxon>Chaetothyriales</taxon>
        <taxon>Herpotrichiellaceae</taxon>
        <taxon>Exophiala</taxon>
    </lineage>
</organism>
<gene>
    <name evidence="1" type="ORF">PV11_00549</name>
</gene>
<dbReference type="HOGENOM" id="CLU_1266718_0_0_1"/>
<dbReference type="EMBL" id="KN846951">
    <property type="protein sequence ID" value="KIV84792.1"/>
    <property type="molecule type" value="Genomic_DNA"/>
</dbReference>